<gene>
    <name evidence="7" type="ORF">AKO1_008224</name>
</gene>
<evidence type="ECO:0000256" key="2">
    <source>
        <dbReference type="ARBA" id="ARBA00023002"/>
    </source>
</evidence>
<evidence type="ECO:0000256" key="3">
    <source>
        <dbReference type="ARBA" id="ARBA00023027"/>
    </source>
</evidence>
<dbReference type="Pfam" id="PF14833">
    <property type="entry name" value="NAD_binding_11"/>
    <property type="match status" value="1"/>
</dbReference>
<dbReference type="Pfam" id="PF03446">
    <property type="entry name" value="NAD_binding_2"/>
    <property type="match status" value="1"/>
</dbReference>
<dbReference type="GO" id="GO:0050661">
    <property type="term" value="F:NADP binding"/>
    <property type="evidence" value="ECO:0007669"/>
    <property type="project" value="InterPro"/>
</dbReference>
<feature type="domain" description="3-hydroxyisobutyrate dehydrogenase-like NAD-binding" evidence="6">
    <location>
        <begin position="172"/>
        <end position="288"/>
    </location>
</feature>
<keyword evidence="3" id="KW-0520">NAD</keyword>
<dbReference type="GO" id="GO:0051287">
    <property type="term" value="F:NAD binding"/>
    <property type="evidence" value="ECO:0007669"/>
    <property type="project" value="InterPro"/>
</dbReference>
<dbReference type="InterPro" id="IPR051265">
    <property type="entry name" value="HIBADH-related_NP60_sf"/>
</dbReference>
<dbReference type="InterPro" id="IPR036291">
    <property type="entry name" value="NAD(P)-bd_dom_sf"/>
</dbReference>
<dbReference type="SUPFAM" id="SSF51735">
    <property type="entry name" value="NAD(P)-binding Rossmann-fold domains"/>
    <property type="match status" value="1"/>
</dbReference>
<dbReference type="PIRSF" id="PIRSF000103">
    <property type="entry name" value="HIBADH"/>
    <property type="match status" value="1"/>
</dbReference>
<dbReference type="PANTHER" id="PTHR43580">
    <property type="entry name" value="OXIDOREDUCTASE GLYR1-RELATED"/>
    <property type="match status" value="1"/>
</dbReference>
<dbReference type="SUPFAM" id="SSF48179">
    <property type="entry name" value="6-phosphogluconate dehydrogenase C-terminal domain-like"/>
    <property type="match status" value="1"/>
</dbReference>
<organism evidence="7 8">
    <name type="scientific">Acrasis kona</name>
    <dbReference type="NCBI Taxonomy" id="1008807"/>
    <lineage>
        <taxon>Eukaryota</taxon>
        <taxon>Discoba</taxon>
        <taxon>Heterolobosea</taxon>
        <taxon>Tetramitia</taxon>
        <taxon>Eutetramitia</taxon>
        <taxon>Acrasidae</taxon>
        <taxon>Acrasis</taxon>
    </lineage>
</organism>
<dbReference type="InterPro" id="IPR008927">
    <property type="entry name" value="6-PGluconate_DH-like_C_sf"/>
</dbReference>
<comment type="caution">
    <text evidence="7">The sequence shown here is derived from an EMBL/GenBank/DDBJ whole genome shotgun (WGS) entry which is preliminary data.</text>
</comment>
<feature type="domain" description="6-phosphogluconate dehydrogenase NADP-binding" evidence="5">
    <location>
        <begin position="3"/>
        <end position="157"/>
    </location>
</feature>
<dbReference type="InterPro" id="IPR006115">
    <property type="entry name" value="6PGDH_NADP-bd"/>
</dbReference>
<comment type="similarity">
    <text evidence="1">Belongs to the HIBADH-related family. NP60 subfamily.</text>
</comment>
<accession>A0AAW2YLF5</accession>
<sequence>MTNVAFLGLGVMGMFMAEHLVDNKYIVHAFNRTTEKSNALKKKKGDNVIVASTVLDAVEKADKYVVAMMFDYDNLKNNIFNDPMVMKAMASKSLIMMMTIGVEYSLEANEICSKNNIKYYECPVLGTNTVAQAGKLQLLLGAEEGDKELEALLHCFGPTIRYLDSCPKAMQIKLALNNLVIGLTSVYGTSLAMVERAGIEPDLLHDIVKGGQFHFGYMDLKGPRFLERNYKNPNFSVDGVLKDVSLIEEEAKRLGVGTSVLAGVKDLAKETVEKGPSSGGDDFAEIYEILNPK</sequence>
<dbReference type="Gene3D" id="3.40.50.720">
    <property type="entry name" value="NAD(P)-binding Rossmann-like Domain"/>
    <property type="match status" value="1"/>
</dbReference>
<keyword evidence="8" id="KW-1185">Reference proteome</keyword>
<feature type="active site" evidence="4">
    <location>
        <position position="173"/>
    </location>
</feature>
<evidence type="ECO:0000313" key="7">
    <source>
        <dbReference type="EMBL" id="KAL0477479.1"/>
    </source>
</evidence>
<dbReference type="InterPro" id="IPR015815">
    <property type="entry name" value="HIBADH-related"/>
</dbReference>
<dbReference type="GO" id="GO:0016491">
    <property type="term" value="F:oxidoreductase activity"/>
    <property type="evidence" value="ECO:0007669"/>
    <property type="project" value="UniProtKB-KW"/>
</dbReference>
<dbReference type="Proteomes" id="UP001431209">
    <property type="component" value="Unassembled WGS sequence"/>
</dbReference>
<protein>
    <submittedName>
        <fullName evidence="7">Uncharacterized protein</fullName>
    </submittedName>
</protein>
<dbReference type="AlphaFoldDB" id="A0AAW2YLF5"/>
<evidence type="ECO:0000259" key="6">
    <source>
        <dbReference type="Pfam" id="PF14833"/>
    </source>
</evidence>
<name>A0AAW2YLF5_9EUKA</name>
<evidence type="ECO:0000259" key="5">
    <source>
        <dbReference type="Pfam" id="PF03446"/>
    </source>
</evidence>
<dbReference type="EMBL" id="JAOPGA020000183">
    <property type="protein sequence ID" value="KAL0477479.1"/>
    <property type="molecule type" value="Genomic_DNA"/>
</dbReference>
<dbReference type="PROSITE" id="PS00895">
    <property type="entry name" value="3_HYDROXYISOBUT_DH"/>
    <property type="match status" value="1"/>
</dbReference>
<dbReference type="InterPro" id="IPR002204">
    <property type="entry name" value="3-OH-isobutyrate_DH-rel_CS"/>
</dbReference>
<dbReference type="PANTHER" id="PTHR43580:SF2">
    <property type="entry name" value="CYTOKINE-LIKE NUCLEAR FACTOR N-PAC"/>
    <property type="match status" value="1"/>
</dbReference>
<dbReference type="InterPro" id="IPR029154">
    <property type="entry name" value="HIBADH-like_NADP-bd"/>
</dbReference>
<proteinExistence type="inferred from homology"/>
<reference evidence="7 8" key="1">
    <citation type="submission" date="2024-03" db="EMBL/GenBank/DDBJ databases">
        <title>The Acrasis kona genome and developmental transcriptomes reveal deep origins of eukaryotic multicellular pathways.</title>
        <authorList>
            <person name="Sheikh S."/>
            <person name="Fu C.-J."/>
            <person name="Brown M.W."/>
            <person name="Baldauf S.L."/>
        </authorList>
    </citation>
    <scope>NUCLEOTIDE SEQUENCE [LARGE SCALE GENOMIC DNA]</scope>
    <source>
        <strain evidence="7 8">ATCC MYA-3509</strain>
    </source>
</reference>
<evidence type="ECO:0000313" key="8">
    <source>
        <dbReference type="Proteomes" id="UP001431209"/>
    </source>
</evidence>
<dbReference type="Gene3D" id="1.10.1040.10">
    <property type="entry name" value="N-(1-d-carboxylethyl)-l-norvaline Dehydrogenase, domain 2"/>
    <property type="match status" value="1"/>
</dbReference>
<dbReference type="InterPro" id="IPR013328">
    <property type="entry name" value="6PGD_dom2"/>
</dbReference>
<evidence type="ECO:0000256" key="1">
    <source>
        <dbReference type="ARBA" id="ARBA00007598"/>
    </source>
</evidence>
<keyword evidence="2" id="KW-0560">Oxidoreductase</keyword>
<evidence type="ECO:0000256" key="4">
    <source>
        <dbReference type="PIRSR" id="PIRSR000103-1"/>
    </source>
</evidence>